<dbReference type="Proteomes" id="UP001234297">
    <property type="component" value="Chromosome 7"/>
</dbReference>
<accession>A0ACC2L752</accession>
<evidence type="ECO:0000313" key="2">
    <source>
        <dbReference type="Proteomes" id="UP001234297"/>
    </source>
</evidence>
<sequence length="305" mass="33377">MEGRLLEAAIRGNKQKLVELLQEDPLILDQAMDECIGKESPLHLGALYGHVDFLIRFLLKKHNRALDVNAVNIDGCSPLDTSLKHVSGLARLKSDIALITAGAKTATPIFRKGKTKMLNDNYGSWFMDALLVVALLMINVAFQAALNPPGGVLQDLSNATNAVCQVTGNITLPNAIWQATGFVTLPGDTLPNATHPGQSIMSFVDQDHYREFSRANNLSIIFSMLVIEILLMRCFVDNWLLDIIPIFLTSMSVVAMVSSYTVSLSFISVEKMKTQHPLWGIGSCLKTSNLKDDANSSQSETACKN</sequence>
<evidence type="ECO:0000313" key="1">
    <source>
        <dbReference type="EMBL" id="KAJ8628922.1"/>
    </source>
</evidence>
<reference evidence="1 2" key="1">
    <citation type="journal article" date="2022" name="Hortic Res">
        <title>A haplotype resolved chromosomal level avocado genome allows analysis of novel avocado genes.</title>
        <authorList>
            <person name="Nath O."/>
            <person name="Fletcher S.J."/>
            <person name="Hayward A."/>
            <person name="Shaw L.M."/>
            <person name="Masouleh A.K."/>
            <person name="Furtado A."/>
            <person name="Henry R.J."/>
            <person name="Mitter N."/>
        </authorList>
    </citation>
    <scope>NUCLEOTIDE SEQUENCE [LARGE SCALE GENOMIC DNA]</scope>
    <source>
        <strain evidence="2">cv. Hass</strain>
    </source>
</reference>
<protein>
    <submittedName>
        <fullName evidence="1">Uncharacterized protein</fullName>
    </submittedName>
</protein>
<keyword evidence="2" id="KW-1185">Reference proteome</keyword>
<proteinExistence type="predicted"/>
<dbReference type="EMBL" id="CM056815">
    <property type="protein sequence ID" value="KAJ8628922.1"/>
    <property type="molecule type" value="Genomic_DNA"/>
</dbReference>
<gene>
    <name evidence="1" type="ORF">MRB53_022245</name>
</gene>
<organism evidence="1 2">
    <name type="scientific">Persea americana</name>
    <name type="common">Avocado</name>
    <dbReference type="NCBI Taxonomy" id="3435"/>
    <lineage>
        <taxon>Eukaryota</taxon>
        <taxon>Viridiplantae</taxon>
        <taxon>Streptophyta</taxon>
        <taxon>Embryophyta</taxon>
        <taxon>Tracheophyta</taxon>
        <taxon>Spermatophyta</taxon>
        <taxon>Magnoliopsida</taxon>
        <taxon>Magnoliidae</taxon>
        <taxon>Laurales</taxon>
        <taxon>Lauraceae</taxon>
        <taxon>Persea</taxon>
    </lineage>
</organism>
<name>A0ACC2L752_PERAE</name>
<comment type="caution">
    <text evidence="1">The sequence shown here is derived from an EMBL/GenBank/DDBJ whole genome shotgun (WGS) entry which is preliminary data.</text>
</comment>